<keyword evidence="2" id="KW-1185">Reference proteome</keyword>
<sequence length="181" mass="19165">MRNVIPQDSTPYFLKADCGPKFFIASQSCSPLTLARNTNNAFALSIIAGIGSQESFPSFPQARTENESGPFPHGKQIKLASHSLFRVIEGKVRFTVGATTEETVTAGESVMVPAGTGFNYVITSAYARLYVFSGKGGGLEEVFVRLGREGVKGEVVGENQDAAVSEEKVAGVLQALGGEVV</sequence>
<reference evidence="1" key="1">
    <citation type="submission" date="2023-04" db="EMBL/GenBank/DDBJ databases">
        <title>Draft Genome sequencing of Naganishia species isolated from polar environments using Oxford Nanopore Technology.</title>
        <authorList>
            <person name="Leo P."/>
            <person name="Venkateswaran K."/>
        </authorList>
    </citation>
    <scope>NUCLEOTIDE SEQUENCE</scope>
    <source>
        <strain evidence="1">DBVPG 5303</strain>
    </source>
</reference>
<evidence type="ECO:0000313" key="2">
    <source>
        <dbReference type="Proteomes" id="UP001234202"/>
    </source>
</evidence>
<protein>
    <submittedName>
        <fullName evidence="1">Uncharacterized protein</fullName>
    </submittedName>
</protein>
<comment type="caution">
    <text evidence="1">The sequence shown here is derived from an EMBL/GenBank/DDBJ whole genome shotgun (WGS) entry which is preliminary data.</text>
</comment>
<dbReference type="Proteomes" id="UP001234202">
    <property type="component" value="Unassembled WGS sequence"/>
</dbReference>
<organism evidence="1 2">
    <name type="scientific">Naganishia onofrii</name>
    <dbReference type="NCBI Taxonomy" id="1851511"/>
    <lineage>
        <taxon>Eukaryota</taxon>
        <taxon>Fungi</taxon>
        <taxon>Dikarya</taxon>
        <taxon>Basidiomycota</taxon>
        <taxon>Agaricomycotina</taxon>
        <taxon>Tremellomycetes</taxon>
        <taxon>Filobasidiales</taxon>
        <taxon>Filobasidiaceae</taxon>
        <taxon>Naganishia</taxon>
    </lineage>
</organism>
<gene>
    <name evidence="1" type="ORF">QFC24_003385</name>
</gene>
<accession>A0ACC2XPG6</accession>
<proteinExistence type="predicted"/>
<evidence type="ECO:0000313" key="1">
    <source>
        <dbReference type="EMBL" id="KAJ9124592.1"/>
    </source>
</evidence>
<dbReference type="EMBL" id="JASBWV010000010">
    <property type="protein sequence ID" value="KAJ9124592.1"/>
    <property type="molecule type" value="Genomic_DNA"/>
</dbReference>
<name>A0ACC2XPG6_9TREE</name>